<dbReference type="STRING" id="226505.SAMN05444394_3197"/>
<dbReference type="RefSeq" id="WP_074225949.1">
    <property type="nucleotide sequence ID" value="NZ_FSRC01000002.1"/>
</dbReference>
<evidence type="ECO:0000313" key="1">
    <source>
        <dbReference type="EMBL" id="SIO06143.1"/>
    </source>
</evidence>
<reference evidence="2" key="1">
    <citation type="submission" date="2016-11" db="EMBL/GenBank/DDBJ databases">
        <authorList>
            <person name="Varghese N."/>
            <person name="Submissions S."/>
        </authorList>
    </citation>
    <scope>NUCLEOTIDE SEQUENCE [LARGE SCALE GENOMIC DNA]</scope>
    <source>
        <strain evidence="2">DSM 15292</strain>
    </source>
</reference>
<dbReference type="EMBL" id="FSRC01000002">
    <property type="protein sequence ID" value="SIO06143.1"/>
    <property type="molecule type" value="Genomic_DNA"/>
</dbReference>
<sequence length="385" mass="44670">MKRLFLILALTYAFSSCSDRNDSNTRSSEASITYELDTVMVDAGEEFIYVNWLLTSSGESQDEKFLYNFNRDALTLQVIDLDQLKLIKTIQHQKEGPDGLGFGMISKIYDPGDGTLIYSDNYLITRFDKEGNKLNGFRYADHSFVGEKLPDDKRILLNETISKDGNTLIALYGSKSVLDSTPDGLAIFDLENKTVEYKPLDIFKKLEKYQTVFYYNGEQPISAFGASIFLTYQNDSLIYTNTAENKAHFYNLKPDSLTSLSYVSRYTKPEVEVNYPKRTETEEEFKEVRKLTDKIVQYYQFLYDDKNQVYWRFSKDFDHMQGDQAIYKTVLTAFNPRFEQLGEVLLQDDFVLPYKIFVKNGMIYSFLNMEDEVAFVRLKPTISHE</sequence>
<dbReference type="Pfam" id="PF13970">
    <property type="entry name" value="DUF4221"/>
    <property type="match status" value="1"/>
</dbReference>
<evidence type="ECO:0000313" key="2">
    <source>
        <dbReference type="Proteomes" id="UP000185221"/>
    </source>
</evidence>
<dbReference type="InterPro" id="IPR011048">
    <property type="entry name" value="Haem_d1_sf"/>
</dbReference>
<dbReference type="SUPFAM" id="SSF51004">
    <property type="entry name" value="C-terminal (heme d1) domain of cytochrome cd1-nitrite reductase"/>
    <property type="match status" value="1"/>
</dbReference>
<accession>A0A1N6GF46</accession>
<evidence type="ECO:0008006" key="3">
    <source>
        <dbReference type="Google" id="ProtNLM"/>
    </source>
</evidence>
<dbReference type="AlphaFoldDB" id="A0A1N6GF46"/>
<dbReference type="Proteomes" id="UP000185221">
    <property type="component" value="Unassembled WGS sequence"/>
</dbReference>
<organism evidence="1 2">
    <name type="scientific">Algoriphagus halophilus</name>
    <dbReference type="NCBI Taxonomy" id="226505"/>
    <lineage>
        <taxon>Bacteria</taxon>
        <taxon>Pseudomonadati</taxon>
        <taxon>Bacteroidota</taxon>
        <taxon>Cytophagia</taxon>
        <taxon>Cytophagales</taxon>
        <taxon>Cyclobacteriaceae</taxon>
        <taxon>Algoriphagus</taxon>
    </lineage>
</organism>
<protein>
    <recommendedName>
        <fullName evidence="3">DUF4221 domain-containing protein</fullName>
    </recommendedName>
</protein>
<dbReference type="InterPro" id="IPR025316">
    <property type="entry name" value="DUF4221"/>
</dbReference>
<proteinExistence type="predicted"/>
<dbReference type="OrthoDB" id="833511at2"/>
<gene>
    <name evidence="1" type="ORF">SAMN05444394_3197</name>
</gene>
<dbReference type="PROSITE" id="PS51257">
    <property type="entry name" value="PROKAR_LIPOPROTEIN"/>
    <property type="match status" value="1"/>
</dbReference>
<keyword evidence="2" id="KW-1185">Reference proteome</keyword>
<name>A0A1N6GF46_9BACT</name>